<protein>
    <submittedName>
        <fullName evidence="3">2-oxoacid:acceptor oxidoreductase family protein</fullName>
    </submittedName>
</protein>
<dbReference type="InterPro" id="IPR002869">
    <property type="entry name" value="Pyrv_flavodox_OxRed_cen"/>
</dbReference>
<evidence type="ECO:0000256" key="1">
    <source>
        <dbReference type="ARBA" id="ARBA00023002"/>
    </source>
</evidence>
<dbReference type="RefSeq" id="WP_148395654.1">
    <property type="nucleotide sequence ID" value="NZ_JAJAGH010000001.1"/>
</dbReference>
<keyword evidence="1" id="KW-0560">Oxidoreductase</keyword>
<dbReference type="GO" id="GO:0016903">
    <property type="term" value="F:oxidoreductase activity, acting on the aldehyde or oxo group of donors"/>
    <property type="evidence" value="ECO:0007669"/>
    <property type="project" value="InterPro"/>
</dbReference>
<dbReference type="PANTHER" id="PTHR42730:SF1">
    <property type="entry name" value="2-OXOGLUTARATE SYNTHASE SUBUNIT KORC"/>
    <property type="match status" value="1"/>
</dbReference>
<dbReference type="EMBL" id="JAOSHN010000004">
    <property type="protein sequence ID" value="MCU7378854.1"/>
    <property type="molecule type" value="Genomic_DNA"/>
</dbReference>
<evidence type="ECO:0000313" key="4">
    <source>
        <dbReference type="Proteomes" id="UP001065549"/>
    </source>
</evidence>
<comment type="caution">
    <text evidence="3">The sequence shown here is derived from an EMBL/GenBank/DDBJ whole genome shotgun (WGS) entry which is preliminary data.</text>
</comment>
<reference evidence="3" key="1">
    <citation type="submission" date="2022-09" db="EMBL/GenBank/DDBJ databases">
        <title>Culturomic study of gut microbiota in children with autism spectrum disorder.</title>
        <authorList>
            <person name="Efimov B.A."/>
            <person name="Chaplin A.V."/>
            <person name="Sokolova S.R."/>
            <person name="Pikina A.P."/>
            <person name="Korzhanova M."/>
            <person name="Belova V."/>
            <person name="Korostin D."/>
        </authorList>
    </citation>
    <scope>NUCLEOTIDE SEQUENCE</scope>
    <source>
        <strain evidence="3">ASD5510</strain>
    </source>
</reference>
<dbReference type="Pfam" id="PF01558">
    <property type="entry name" value="POR"/>
    <property type="match status" value="1"/>
</dbReference>
<dbReference type="InterPro" id="IPR052554">
    <property type="entry name" value="2-oxoglutarate_synth_KorC"/>
</dbReference>
<dbReference type="Gene3D" id="3.40.920.10">
    <property type="entry name" value="Pyruvate-ferredoxin oxidoreductase, PFOR, domain III"/>
    <property type="match status" value="1"/>
</dbReference>
<proteinExistence type="predicted"/>
<organism evidence="3 4">
    <name type="scientific">Hominibacterium faecale</name>
    <dbReference type="NCBI Taxonomy" id="2839743"/>
    <lineage>
        <taxon>Bacteria</taxon>
        <taxon>Bacillati</taxon>
        <taxon>Bacillota</taxon>
        <taxon>Clostridia</taxon>
        <taxon>Peptostreptococcales</taxon>
        <taxon>Anaerovoracaceae</taxon>
        <taxon>Hominibacterium</taxon>
    </lineage>
</organism>
<dbReference type="PANTHER" id="PTHR42730">
    <property type="entry name" value="2-OXOGLUTARATE SYNTHASE SUBUNIT KORC"/>
    <property type="match status" value="1"/>
</dbReference>
<feature type="domain" description="Pyruvate/ketoisovalerate oxidoreductase catalytic" evidence="2">
    <location>
        <begin position="11"/>
        <end position="169"/>
    </location>
</feature>
<evidence type="ECO:0000259" key="2">
    <source>
        <dbReference type="Pfam" id="PF01558"/>
    </source>
</evidence>
<dbReference type="SUPFAM" id="SSF53323">
    <property type="entry name" value="Pyruvate-ferredoxin oxidoreductase, PFOR, domain III"/>
    <property type="match status" value="1"/>
</dbReference>
<dbReference type="Proteomes" id="UP001065549">
    <property type="component" value="Unassembled WGS sequence"/>
</dbReference>
<sequence length="185" mass="20542">MKLNVRFAGAGGQGVILSSVLLAKAYGLGEDYNVSQTQSYGPEARGGACKAEVVVSNEDIDYMKVDDADVFIAYNQVGYDKYKNTIKKGAKVLVNSTLVENSQADHYQVPATEIAESMGKPFVVNMVMLGALTKMLPRLHYPAVLQEILKNFPESMHEVNRQAFQKGYQYLEERMKEESAPIDHQ</sequence>
<evidence type="ECO:0000313" key="3">
    <source>
        <dbReference type="EMBL" id="MCU7378854.1"/>
    </source>
</evidence>
<keyword evidence="4" id="KW-1185">Reference proteome</keyword>
<gene>
    <name evidence="3" type="ORF">OBO34_10860</name>
</gene>
<dbReference type="InterPro" id="IPR019752">
    <property type="entry name" value="Pyrv/ketoisovalerate_OxRed_cat"/>
</dbReference>
<dbReference type="AlphaFoldDB" id="A0A9J6QW56"/>
<name>A0A9J6QW56_9FIRM</name>
<accession>A0A9J6QW56</accession>